<keyword evidence="3" id="KW-1185">Reference proteome</keyword>
<name>A0A5B7IAI8_PORTR</name>
<organism evidence="2 3">
    <name type="scientific">Portunus trituberculatus</name>
    <name type="common">Swimming crab</name>
    <name type="synonym">Neptunus trituberculatus</name>
    <dbReference type="NCBI Taxonomy" id="210409"/>
    <lineage>
        <taxon>Eukaryota</taxon>
        <taxon>Metazoa</taxon>
        <taxon>Ecdysozoa</taxon>
        <taxon>Arthropoda</taxon>
        <taxon>Crustacea</taxon>
        <taxon>Multicrustacea</taxon>
        <taxon>Malacostraca</taxon>
        <taxon>Eumalacostraca</taxon>
        <taxon>Eucarida</taxon>
        <taxon>Decapoda</taxon>
        <taxon>Pleocyemata</taxon>
        <taxon>Brachyura</taxon>
        <taxon>Eubrachyura</taxon>
        <taxon>Portunoidea</taxon>
        <taxon>Portunidae</taxon>
        <taxon>Portuninae</taxon>
        <taxon>Portunus</taxon>
    </lineage>
</organism>
<sequence>MGDKENTLEERPAASKPSSILPAETLTRGKRCREMVRLEGWCYGAMGCAPPRHISAVTVTDGDCPR</sequence>
<accession>A0A5B7IAI8</accession>
<dbReference type="AlphaFoldDB" id="A0A5B7IAI8"/>
<evidence type="ECO:0000313" key="3">
    <source>
        <dbReference type="Proteomes" id="UP000324222"/>
    </source>
</evidence>
<dbReference type="EMBL" id="VSRR010049721">
    <property type="protein sequence ID" value="MPC78919.1"/>
    <property type="molecule type" value="Genomic_DNA"/>
</dbReference>
<feature type="compositionally biased region" description="Basic and acidic residues" evidence="1">
    <location>
        <begin position="1"/>
        <end position="13"/>
    </location>
</feature>
<proteinExistence type="predicted"/>
<dbReference type="Proteomes" id="UP000324222">
    <property type="component" value="Unassembled WGS sequence"/>
</dbReference>
<feature type="region of interest" description="Disordered" evidence="1">
    <location>
        <begin position="1"/>
        <end position="22"/>
    </location>
</feature>
<evidence type="ECO:0000313" key="2">
    <source>
        <dbReference type="EMBL" id="MPC78919.1"/>
    </source>
</evidence>
<evidence type="ECO:0000256" key="1">
    <source>
        <dbReference type="SAM" id="MobiDB-lite"/>
    </source>
</evidence>
<reference evidence="2 3" key="1">
    <citation type="submission" date="2019-05" db="EMBL/GenBank/DDBJ databases">
        <title>Another draft genome of Portunus trituberculatus and its Hox gene families provides insights of decapod evolution.</title>
        <authorList>
            <person name="Jeong J.-H."/>
            <person name="Song I."/>
            <person name="Kim S."/>
            <person name="Choi T."/>
            <person name="Kim D."/>
            <person name="Ryu S."/>
            <person name="Kim W."/>
        </authorList>
    </citation>
    <scope>NUCLEOTIDE SEQUENCE [LARGE SCALE GENOMIC DNA]</scope>
    <source>
        <tissue evidence="2">Muscle</tissue>
    </source>
</reference>
<comment type="caution">
    <text evidence="2">The sequence shown here is derived from an EMBL/GenBank/DDBJ whole genome shotgun (WGS) entry which is preliminary data.</text>
</comment>
<gene>
    <name evidence="2" type="ORF">E2C01_073426</name>
</gene>
<protein>
    <submittedName>
        <fullName evidence="2">Uncharacterized protein</fullName>
    </submittedName>
</protein>